<evidence type="ECO:0000256" key="3">
    <source>
        <dbReference type="ARBA" id="ARBA00022630"/>
    </source>
</evidence>
<evidence type="ECO:0000259" key="8">
    <source>
        <dbReference type="Pfam" id="PF02771"/>
    </source>
</evidence>
<feature type="domain" description="Acyl-CoA dehydrogenase/oxidase C-terminal" evidence="6">
    <location>
        <begin position="227"/>
        <end position="375"/>
    </location>
</feature>
<dbReference type="Proteomes" id="UP001179614">
    <property type="component" value="Chromosome"/>
</dbReference>
<dbReference type="EMBL" id="CP089391">
    <property type="protein sequence ID" value="WBL77752.1"/>
    <property type="molecule type" value="Genomic_DNA"/>
</dbReference>
<evidence type="ECO:0000256" key="2">
    <source>
        <dbReference type="ARBA" id="ARBA00009347"/>
    </source>
</evidence>
<dbReference type="Gene3D" id="1.20.140.10">
    <property type="entry name" value="Butyryl-CoA Dehydrogenase, subunit A, domain 3"/>
    <property type="match status" value="1"/>
</dbReference>
<reference evidence="9" key="1">
    <citation type="submission" date="2021-12" db="EMBL/GenBank/DDBJ databases">
        <title>Bradyrhizobium xenonodulans sp. nov.</title>
        <authorList>
            <person name="Claassens R."/>
            <person name="Venter S.N."/>
            <person name="Beukes C.W."/>
            <person name="Stepkowski T."/>
            <person name="Steenkamp E.T."/>
        </authorList>
    </citation>
    <scope>NUCLEOTIDE SEQUENCE</scope>
    <source>
        <strain evidence="9">14AB</strain>
    </source>
</reference>
<accession>A0ABY7MH88</accession>
<evidence type="ECO:0000256" key="4">
    <source>
        <dbReference type="ARBA" id="ARBA00022827"/>
    </source>
</evidence>
<evidence type="ECO:0000256" key="5">
    <source>
        <dbReference type="RuleBase" id="RU362125"/>
    </source>
</evidence>
<dbReference type="Gene3D" id="1.10.540.10">
    <property type="entry name" value="Acyl-CoA dehydrogenase/oxidase, N-terminal domain"/>
    <property type="match status" value="1"/>
</dbReference>
<evidence type="ECO:0000259" key="6">
    <source>
        <dbReference type="Pfam" id="PF00441"/>
    </source>
</evidence>
<comment type="similarity">
    <text evidence="2 5">Belongs to the acyl-CoA dehydrogenase family.</text>
</comment>
<dbReference type="InterPro" id="IPR009075">
    <property type="entry name" value="AcylCo_DH/oxidase_C"/>
</dbReference>
<dbReference type="SUPFAM" id="SSF56645">
    <property type="entry name" value="Acyl-CoA dehydrogenase NM domain-like"/>
    <property type="match status" value="1"/>
</dbReference>
<dbReference type="PROSITE" id="PS00073">
    <property type="entry name" value="ACYL_COA_DH_2"/>
    <property type="match status" value="1"/>
</dbReference>
<dbReference type="Pfam" id="PF02771">
    <property type="entry name" value="Acyl-CoA_dh_N"/>
    <property type="match status" value="1"/>
</dbReference>
<sequence length="387" mass="40850">MILTETQAAIRDEVRKFAQARVAPFARDYEQAKEYPARLFEELASLGLMGMTAPEAAGGAGADYVSYALSLVEVAPADGALSTILSIQNSLVVSGLLKDGTPEQQARFLPSLISGRMIGAFALTEAGAGSDASALRTRAVRVGHGYNLNGAKQFISPGRTAGLAIVFAVTDPAAGKRGISAFLVRTDSPGYSVERIERKRGQAASDTCAIRFDNVFVEDAMRLGPEGAGYSIALSNLEAGRIGIAAQCVGMARAALDAAVKYAGERTSFGSPIIAHQAVGFRLADLAARLEAAHQLVLHAAAMKDAALLCLKEASMAKLVASETAEAVVSGSLQTFGGYGYLEDFAIAKIYRDVRVCQIYEGTSDIQRMVIARDLRGPQRATNNEVH</sequence>
<dbReference type="Pfam" id="PF02770">
    <property type="entry name" value="Acyl-CoA_dh_M"/>
    <property type="match status" value="1"/>
</dbReference>
<dbReference type="InterPro" id="IPR009100">
    <property type="entry name" value="AcylCoA_DH/oxidase_NM_dom_sf"/>
</dbReference>
<gene>
    <name evidence="9" type="ORF">I3J27_32830</name>
</gene>
<protein>
    <submittedName>
        <fullName evidence="9">Acyl-CoA dehydrogenase family protein</fullName>
    </submittedName>
</protein>
<evidence type="ECO:0000256" key="1">
    <source>
        <dbReference type="ARBA" id="ARBA00001974"/>
    </source>
</evidence>
<name>A0ABY7MH88_9BRAD</name>
<keyword evidence="5" id="KW-0560">Oxidoreductase</keyword>
<dbReference type="InterPro" id="IPR036250">
    <property type="entry name" value="AcylCo_DH-like_C"/>
</dbReference>
<dbReference type="Gene3D" id="2.40.110.10">
    <property type="entry name" value="Butyryl-CoA Dehydrogenase, subunit A, domain 2"/>
    <property type="match status" value="1"/>
</dbReference>
<organism evidence="9 10">
    <name type="scientific">Bradyrhizobium xenonodulans</name>
    <dbReference type="NCBI Taxonomy" id="2736875"/>
    <lineage>
        <taxon>Bacteria</taxon>
        <taxon>Pseudomonadati</taxon>
        <taxon>Pseudomonadota</taxon>
        <taxon>Alphaproteobacteria</taxon>
        <taxon>Hyphomicrobiales</taxon>
        <taxon>Nitrobacteraceae</taxon>
        <taxon>Bradyrhizobium</taxon>
    </lineage>
</organism>
<keyword evidence="10" id="KW-1185">Reference proteome</keyword>
<feature type="domain" description="Acyl-CoA oxidase/dehydrogenase middle" evidence="7">
    <location>
        <begin position="120"/>
        <end position="215"/>
    </location>
</feature>
<dbReference type="InterPro" id="IPR013786">
    <property type="entry name" value="AcylCoA_DH/ox_N"/>
</dbReference>
<dbReference type="InterPro" id="IPR006091">
    <property type="entry name" value="Acyl-CoA_Oxase/DH_mid-dom"/>
</dbReference>
<evidence type="ECO:0000313" key="9">
    <source>
        <dbReference type="EMBL" id="WBL77752.1"/>
    </source>
</evidence>
<dbReference type="Pfam" id="PF00441">
    <property type="entry name" value="Acyl-CoA_dh_1"/>
    <property type="match status" value="1"/>
</dbReference>
<dbReference type="InterPro" id="IPR037069">
    <property type="entry name" value="AcylCoA_DH/ox_N_sf"/>
</dbReference>
<comment type="cofactor">
    <cofactor evidence="1 5">
        <name>FAD</name>
        <dbReference type="ChEBI" id="CHEBI:57692"/>
    </cofactor>
</comment>
<evidence type="ECO:0000313" key="10">
    <source>
        <dbReference type="Proteomes" id="UP001179614"/>
    </source>
</evidence>
<feature type="domain" description="Acyl-CoA dehydrogenase/oxidase N-terminal" evidence="8">
    <location>
        <begin position="4"/>
        <end position="115"/>
    </location>
</feature>
<evidence type="ECO:0000259" key="7">
    <source>
        <dbReference type="Pfam" id="PF02770"/>
    </source>
</evidence>
<dbReference type="RefSeq" id="WP_270163051.1">
    <property type="nucleotide sequence ID" value="NZ_CP089391.1"/>
</dbReference>
<dbReference type="PROSITE" id="PS00072">
    <property type="entry name" value="ACYL_COA_DH_1"/>
    <property type="match status" value="1"/>
</dbReference>
<keyword evidence="3 5" id="KW-0285">Flavoprotein</keyword>
<proteinExistence type="inferred from homology"/>
<dbReference type="InterPro" id="IPR046373">
    <property type="entry name" value="Acyl-CoA_Oxase/DH_mid-dom_sf"/>
</dbReference>
<dbReference type="PIRSF" id="PIRSF016578">
    <property type="entry name" value="HsaA"/>
    <property type="match status" value="1"/>
</dbReference>
<keyword evidence="4 5" id="KW-0274">FAD</keyword>
<dbReference type="InterPro" id="IPR006089">
    <property type="entry name" value="Acyl-CoA_DH_CS"/>
</dbReference>
<dbReference type="SUPFAM" id="SSF47203">
    <property type="entry name" value="Acyl-CoA dehydrogenase C-terminal domain-like"/>
    <property type="match status" value="1"/>
</dbReference>
<dbReference type="PANTHER" id="PTHR43884">
    <property type="entry name" value="ACYL-COA DEHYDROGENASE"/>
    <property type="match status" value="1"/>
</dbReference>
<dbReference type="PANTHER" id="PTHR43884:SF12">
    <property type="entry name" value="ISOVALERYL-COA DEHYDROGENASE, MITOCHONDRIAL-RELATED"/>
    <property type="match status" value="1"/>
</dbReference>